<keyword evidence="4" id="KW-1185">Reference proteome</keyword>
<dbReference type="EMBL" id="UXUI01010622">
    <property type="protein sequence ID" value="VDD95440.1"/>
    <property type="molecule type" value="Genomic_DNA"/>
</dbReference>
<evidence type="ECO:0000313" key="5">
    <source>
        <dbReference type="WBParaSite" id="EVEC_0001086601-mRNA-1"/>
    </source>
</evidence>
<dbReference type="AlphaFoldDB" id="A0A0N4VJ45"/>
<gene>
    <name evidence="3" type="ORF">EVEC_LOCUS10191</name>
</gene>
<accession>A0A0N4VJ45</accession>
<dbReference type="Proteomes" id="UP000274131">
    <property type="component" value="Unassembled WGS sequence"/>
</dbReference>
<organism evidence="5">
    <name type="scientific">Enterobius vermicularis</name>
    <name type="common">Human pinworm</name>
    <dbReference type="NCBI Taxonomy" id="51028"/>
    <lineage>
        <taxon>Eukaryota</taxon>
        <taxon>Metazoa</taxon>
        <taxon>Ecdysozoa</taxon>
        <taxon>Nematoda</taxon>
        <taxon>Chromadorea</taxon>
        <taxon>Rhabditida</taxon>
        <taxon>Spirurina</taxon>
        <taxon>Oxyuridomorpha</taxon>
        <taxon>Oxyuroidea</taxon>
        <taxon>Oxyuridae</taxon>
        <taxon>Enterobius</taxon>
    </lineage>
</organism>
<proteinExistence type="predicted"/>
<evidence type="ECO:0000313" key="4">
    <source>
        <dbReference type="Proteomes" id="UP000274131"/>
    </source>
</evidence>
<dbReference type="WBParaSite" id="EVEC_0001086601-mRNA-1">
    <property type="protein sequence ID" value="EVEC_0001086601-mRNA-1"/>
    <property type="gene ID" value="EVEC_0001086601"/>
</dbReference>
<reference evidence="5" key="1">
    <citation type="submission" date="2017-02" db="UniProtKB">
        <authorList>
            <consortium name="WormBaseParasite"/>
        </authorList>
    </citation>
    <scope>IDENTIFICATION</scope>
</reference>
<feature type="transmembrane region" description="Helical" evidence="2">
    <location>
        <begin position="65"/>
        <end position="82"/>
    </location>
</feature>
<evidence type="ECO:0000256" key="1">
    <source>
        <dbReference type="SAM" id="MobiDB-lite"/>
    </source>
</evidence>
<protein>
    <submittedName>
        <fullName evidence="5">Prostatic spermine-binding protein-like</fullName>
    </submittedName>
</protein>
<keyword evidence="2" id="KW-1133">Transmembrane helix</keyword>
<name>A0A0N4VJ45_ENTVE</name>
<feature type="region of interest" description="Disordered" evidence="1">
    <location>
        <begin position="1"/>
        <end position="32"/>
    </location>
</feature>
<evidence type="ECO:0000313" key="3">
    <source>
        <dbReference type="EMBL" id="VDD95440.1"/>
    </source>
</evidence>
<sequence>MFVGDDDYYFDDDEHEDHGDDDDLDDDNDDADTISSAAKAIDDDENDDVGNGYVDADGAIEMVEVMAAITMLSIALFSYDAIKIKATVLM</sequence>
<keyword evidence="2" id="KW-0472">Membrane</keyword>
<evidence type="ECO:0000256" key="2">
    <source>
        <dbReference type="SAM" id="Phobius"/>
    </source>
</evidence>
<keyword evidence="2" id="KW-0812">Transmembrane</keyword>
<reference evidence="3 4" key="2">
    <citation type="submission" date="2018-10" db="EMBL/GenBank/DDBJ databases">
        <authorList>
            <consortium name="Pathogen Informatics"/>
        </authorList>
    </citation>
    <scope>NUCLEOTIDE SEQUENCE [LARGE SCALE GENOMIC DNA]</scope>
</reference>